<accession>A0AA35TA65</accession>
<dbReference type="EMBL" id="CASHTH010002440">
    <property type="protein sequence ID" value="CAI8029834.1"/>
    <property type="molecule type" value="Genomic_DNA"/>
</dbReference>
<gene>
    <name evidence="1" type="ORF">GBAR_LOCUS16930</name>
    <name evidence="2" type="ORF">GBAR_LOCUS24701</name>
</gene>
<evidence type="ECO:0000313" key="3">
    <source>
        <dbReference type="Proteomes" id="UP001174909"/>
    </source>
</evidence>
<dbReference type="Proteomes" id="UP001174909">
    <property type="component" value="Unassembled WGS sequence"/>
</dbReference>
<sequence length="42" mass="4696">MGLLFGQLISRLKLATSPSEREEILFASVASRHVFTCQQLDC</sequence>
<name>A0AA35TA65_GEOBA</name>
<evidence type="ECO:0000313" key="1">
    <source>
        <dbReference type="EMBL" id="CAI8029834.1"/>
    </source>
</evidence>
<evidence type="ECO:0000313" key="2">
    <source>
        <dbReference type="EMBL" id="CAI8044565.1"/>
    </source>
</evidence>
<dbReference type="AlphaFoldDB" id="A0AA35TA65"/>
<dbReference type="EMBL" id="CASHTH010003402">
    <property type="protein sequence ID" value="CAI8044565.1"/>
    <property type="molecule type" value="Genomic_DNA"/>
</dbReference>
<proteinExistence type="predicted"/>
<protein>
    <submittedName>
        <fullName evidence="2">Uncharacterized protein</fullName>
    </submittedName>
</protein>
<reference evidence="2" key="1">
    <citation type="submission" date="2023-03" db="EMBL/GenBank/DDBJ databases">
        <authorList>
            <person name="Steffen K."/>
            <person name="Cardenas P."/>
        </authorList>
    </citation>
    <scope>NUCLEOTIDE SEQUENCE</scope>
</reference>
<organism evidence="2 3">
    <name type="scientific">Geodia barretti</name>
    <name type="common">Barrett's horny sponge</name>
    <dbReference type="NCBI Taxonomy" id="519541"/>
    <lineage>
        <taxon>Eukaryota</taxon>
        <taxon>Metazoa</taxon>
        <taxon>Porifera</taxon>
        <taxon>Demospongiae</taxon>
        <taxon>Heteroscleromorpha</taxon>
        <taxon>Tetractinellida</taxon>
        <taxon>Astrophorina</taxon>
        <taxon>Geodiidae</taxon>
        <taxon>Geodia</taxon>
    </lineage>
</organism>
<keyword evidence="3" id="KW-1185">Reference proteome</keyword>
<comment type="caution">
    <text evidence="2">The sequence shown here is derived from an EMBL/GenBank/DDBJ whole genome shotgun (WGS) entry which is preliminary data.</text>
</comment>